<feature type="region of interest" description="Disordered" evidence="1">
    <location>
        <begin position="140"/>
        <end position="164"/>
    </location>
</feature>
<gene>
    <name evidence="2" type="ORF">OKIOD_LOCUS3695</name>
</gene>
<accession>A0ABN7S6A6</accession>
<protein>
    <submittedName>
        <fullName evidence="2">Oidioi.mRNA.OKI2018_I69.PAR.g12137.t1.cds</fullName>
    </submittedName>
</protein>
<keyword evidence="3" id="KW-1185">Reference proteome</keyword>
<dbReference type="Proteomes" id="UP001158576">
    <property type="component" value="Chromosome PAR"/>
</dbReference>
<evidence type="ECO:0000313" key="2">
    <source>
        <dbReference type="EMBL" id="CAG5089228.1"/>
    </source>
</evidence>
<evidence type="ECO:0000313" key="3">
    <source>
        <dbReference type="Proteomes" id="UP001158576"/>
    </source>
</evidence>
<organism evidence="2 3">
    <name type="scientific">Oikopleura dioica</name>
    <name type="common">Tunicate</name>
    <dbReference type="NCBI Taxonomy" id="34765"/>
    <lineage>
        <taxon>Eukaryota</taxon>
        <taxon>Metazoa</taxon>
        <taxon>Chordata</taxon>
        <taxon>Tunicata</taxon>
        <taxon>Appendicularia</taxon>
        <taxon>Copelata</taxon>
        <taxon>Oikopleuridae</taxon>
        <taxon>Oikopleura</taxon>
    </lineage>
</organism>
<dbReference type="EMBL" id="OU015568">
    <property type="protein sequence ID" value="CAG5089228.1"/>
    <property type="molecule type" value="Genomic_DNA"/>
</dbReference>
<reference evidence="2 3" key="1">
    <citation type="submission" date="2021-04" db="EMBL/GenBank/DDBJ databases">
        <authorList>
            <person name="Bliznina A."/>
        </authorList>
    </citation>
    <scope>NUCLEOTIDE SEQUENCE [LARGE SCALE GENOMIC DNA]</scope>
</reference>
<evidence type="ECO:0000256" key="1">
    <source>
        <dbReference type="SAM" id="MobiDB-lite"/>
    </source>
</evidence>
<proteinExistence type="predicted"/>
<name>A0ABN7S6A6_OIKDI</name>
<sequence>MATIFVDAVKRDYSKFFSVEPDPTRLEHEARQLFRYGFGSFPEKPESKDDSPRERMELSFVDAEKKLMKLGVVTKEKIHQMSKIKTTGYGRSKKWMTKLFVDEVNKDHSVFFPSEPDRRWLKVTAAKLFQYGGTQKFIIKQRPGPDNLEDSRGAESKRRSRRNH</sequence>